<evidence type="ECO:0000256" key="1">
    <source>
        <dbReference type="SAM" id="MobiDB-lite"/>
    </source>
</evidence>
<proteinExistence type="predicted"/>
<reference evidence="2" key="1">
    <citation type="journal article" date="2021" name="Proc. Natl. Acad. Sci. U.S.A.">
        <title>A Catalog of Tens of Thousands of Viruses from Human Metagenomes Reveals Hidden Associations with Chronic Diseases.</title>
        <authorList>
            <person name="Tisza M.J."/>
            <person name="Buck C.B."/>
        </authorList>
    </citation>
    <scope>NUCLEOTIDE SEQUENCE</scope>
    <source>
        <strain evidence="2">Ct0106</strain>
    </source>
</reference>
<sequence length="38" mass="4227">MRSSGHKPASRDGRPRQCVAAPPHLEDIAQRETRDTAK</sequence>
<feature type="region of interest" description="Disordered" evidence="1">
    <location>
        <begin position="1"/>
        <end position="38"/>
    </location>
</feature>
<dbReference type="EMBL" id="BK015341">
    <property type="protein sequence ID" value="DAE02147.1"/>
    <property type="molecule type" value="Genomic_DNA"/>
</dbReference>
<accession>A0A8S5P6U1</accession>
<feature type="compositionally biased region" description="Basic and acidic residues" evidence="1">
    <location>
        <begin position="24"/>
        <end position="38"/>
    </location>
</feature>
<protein>
    <submittedName>
        <fullName evidence="2">Uncharacterized protein</fullName>
    </submittedName>
</protein>
<organism evidence="2">
    <name type="scientific">Siphoviridae sp. ct0106</name>
    <dbReference type="NCBI Taxonomy" id="2825290"/>
    <lineage>
        <taxon>Viruses</taxon>
        <taxon>Duplodnaviria</taxon>
        <taxon>Heunggongvirae</taxon>
        <taxon>Uroviricota</taxon>
        <taxon>Caudoviricetes</taxon>
    </lineage>
</organism>
<evidence type="ECO:0000313" key="2">
    <source>
        <dbReference type="EMBL" id="DAE02147.1"/>
    </source>
</evidence>
<name>A0A8S5P6U1_9CAUD</name>